<dbReference type="GO" id="GO:0005886">
    <property type="term" value="C:plasma membrane"/>
    <property type="evidence" value="ECO:0007669"/>
    <property type="project" value="UniProtKB-SubCell"/>
</dbReference>
<keyword evidence="11 13" id="KW-0472">Membrane</keyword>
<evidence type="ECO:0000259" key="14">
    <source>
        <dbReference type="SMART" id="SM00831"/>
    </source>
</evidence>
<keyword evidence="3" id="KW-1003">Cell membrane</keyword>
<comment type="similarity">
    <text evidence="2">Belongs to the cation transport ATPase (P-type) (TC 3.A.3) family. Type IIA subfamily.</text>
</comment>
<feature type="transmembrane region" description="Helical" evidence="13">
    <location>
        <begin position="216"/>
        <end position="233"/>
    </location>
</feature>
<keyword evidence="10 13" id="KW-1133">Transmembrane helix</keyword>
<dbReference type="SMART" id="SM00831">
    <property type="entry name" value="Cation_ATPase_N"/>
    <property type="match status" value="1"/>
</dbReference>
<dbReference type="SUPFAM" id="SSF56784">
    <property type="entry name" value="HAD-like"/>
    <property type="match status" value="1"/>
</dbReference>
<evidence type="ECO:0000256" key="12">
    <source>
        <dbReference type="ARBA" id="ARBA00048694"/>
    </source>
</evidence>
<dbReference type="SFLD" id="SFLDG00002">
    <property type="entry name" value="C1.7:_P-type_atpase_like"/>
    <property type="match status" value="1"/>
</dbReference>
<dbReference type="EMBL" id="DRNF01000098">
    <property type="protein sequence ID" value="HHJ80297.1"/>
    <property type="molecule type" value="Genomic_DNA"/>
</dbReference>
<gene>
    <name evidence="15" type="ORF">ENJ65_01535</name>
</gene>
<comment type="catalytic activity">
    <reaction evidence="12">
        <text>Ca(2+)(in) + ATP + H2O = Ca(2+)(out) + ADP + phosphate + H(+)</text>
        <dbReference type="Rhea" id="RHEA:18105"/>
        <dbReference type="ChEBI" id="CHEBI:15377"/>
        <dbReference type="ChEBI" id="CHEBI:15378"/>
        <dbReference type="ChEBI" id="CHEBI:29108"/>
        <dbReference type="ChEBI" id="CHEBI:30616"/>
        <dbReference type="ChEBI" id="CHEBI:43474"/>
        <dbReference type="ChEBI" id="CHEBI:456216"/>
        <dbReference type="EC" id="7.2.2.10"/>
    </reaction>
</comment>
<comment type="subcellular location">
    <subcellularLocation>
        <location evidence="1">Cell membrane</location>
        <topology evidence="1">Multi-pass membrane protein</topology>
    </subcellularLocation>
</comment>
<evidence type="ECO:0000256" key="6">
    <source>
        <dbReference type="ARBA" id="ARBA00022741"/>
    </source>
</evidence>
<dbReference type="NCBIfam" id="TIGR01494">
    <property type="entry name" value="ATPase_P-type"/>
    <property type="match status" value="3"/>
</dbReference>
<dbReference type="InterPro" id="IPR023299">
    <property type="entry name" value="ATPase_P-typ_cyto_dom_N"/>
</dbReference>
<dbReference type="InterPro" id="IPR004014">
    <property type="entry name" value="ATPase_P-typ_cation-transptr_N"/>
</dbReference>
<dbReference type="Pfam" id="PF00690">
    <property type="entry name" value="Cation_ATPase_N"/>
    <property type="match status" value="1"/>
</dbReference>
<dbReference type="InterPro" id="IPR001757">
    <property type="entry name" value="P_typ_ATPase"/>
</dbReference>
<dbReference type="Gene3D" id="3.40.50.1000">
    <property type="entry name" value="HAD superfamily/HAD-like"/>
    <property type="match status" value="2"/>
</dbReference>
<keyword evidence="4 13" id="KW-0812">Transmembrane</keyword>
<dbReference type="GO" id="GO:0016887">
    <property type="term" value="F:ATP hydrolysis activity"/>
    <property type="evidence" value="ECO:0007669"/>
    <property type="project" value="InterPro"/>
</dbReference>
<keyword evidence="8" id="KW-0460">Magnesium</keyword>
<feature type="domain" description="Cation-transporting P-type ATPase N-terminal" evidence="14">
    <location>
        <begin position="1"/>
        <end position="47"/>
    </location>
</feature>
<dbReference type="Proteomes" id="UP000885832">
    <property type="component" value="Unassembled WGS sequence"/>
</dbReference>
<evidence type="ECO:0000256" key="5">
    <source>
        <dbReference type="ARBA" id="ARBA00022723"/>
    </source>
</evidence>
<accession>A0A832J2W0</accession>
<dbReference type="Pfam" id="PF00689">
    <property type="entry name" value="Cation_ATPase_C"/>
    <property type="match status" value="1"/>
</dbReference>
<evidence type="ECO:0000256" key="13">
    <source>
        <dbReference type="SAM" id="Phobius"/>
    </source>
</evidence>
<dbReference type="PRINTS" id="PR00120">
    <property type="entry name" value="HATPASE"/>
</dbReference>
<dbReference type="Gene3D" id="3.40.1110.10">
    <property type="entry name" value="Calcium-transporting ATPase, cytoplasmic domain N"/>
    <property type="match status" value="2"/>
</dbReference>
<dbReference type="InterPro" id="IPR023298">
    <property type="entry name" value="ATPase_P-typ_TM_dom_sf"/>
</dbReference>
<dbReference type="FunFam" id="2.70.150.10:FF:000016">
    <property type="entry name" value="Calcium-transporting P-type ATPase putative"/>
    <property type="match status" value="1"/>
</dbReference>
<feature type="transmembrane region" description="Helical" evidence="13">
    <location>
        <begin position="239"/>
        <end position="270"/>
    </location>
</feature>
<feature type="non-terminal residue" evidence="15">
    <location>
        <position position="765"/>
    </location>
</feature>
<dbReference type="Gene3D" id="2.70.150.10">
    <property type="entry name" value="Calcium-transporting ATPase, cytoplasmic transduction domain A"/>
    <property type="match status" value="1"/>
</dbReference>
<dbReference type="InterPro" id="IPR023214">
    <property type="entry name" value="HAD_sf"/>
</dbReference>
<dbReference type="InterPro" id="IPR036412">
    <property type="entry name" value="HAD-like_sf"/>
</dbReference>
<evidence type="ECO:0000256" key="2">
    <source>
        <dbReference type="ARBA" id="ARBA00005675"/>
    </source>
</evidence>
<dbReference type="Pfam" id="PF13246">
    <property type="entry name" value="Cation_ATPase"/>
    <property type="match status" value="1"/>
</dbReference>
<dbReference type="Gene3D" id="1.20.1110.10">
    <property type="entry name" value="Calcium-transporting ATPase, transmembrane domain"/>
    <property type="match status" value="2"/>
</dbReference>
<dbReference type="PANTHER" id="PTHR42861">
    <property type="entry name" value="CALCIUM-TRANSPORTING ATPASE"/>
    <property type="match status" value="1"/>
</dbReference>
<dbReference type="InterPro" id="IPR008250">
    <property type="entry name" value="ATPase_P-typ_transduc_dom_A_sf"/>
</dbReference>
<dbReference type="SUPFAM" id="SSF81653">
    <property type="entry name" value="Calcium ATPase, transduction domain A"/>
    <property type="match status" value="1"/>
</dbReference>
<evidence type="ECO:0000256" key="7">
    <source>
        <dbReference type="ARBA" id="ARBA00022840"/>
    </source>
</evidence>
<feature type="transmembrane region" description="Helical" evidence="13">
    <location>
        <begin position="728"/>
        <end position="747"/>
    </location>
</feature>
<organism evidence="15">
    <name type="scientific">Candidatus Tenderia electrophaga</name>
    <dbReference type="NCBI Taxonomy" id="1748243"/>
    <lineage>
        <taxon>Bacteria</taxon>
        <taxon>Pseudomonadati</taxon>
        <taxon>Pseudomonadota</taxon>
        <taxon>Gammaproteobacteria</taxon>
        <taxon>Candidatus Tenderiales</taxon>
        <taxon>Candidatus Tenderiaceae</taxon>
        <taxon>Candidatus Tenderia</taxon>
    </lineage>
</organism>
<dbReference type="FunFam" id="3.40.50.1000:FF:000028">
    <property type="entry name" value="Calcium-transporting P-type ATPase, putative"/>
    <property type="match status" value="1"/>
</dbReference>
<keyword evidence="7" id="KW-0067">ATP-binding</keyword>
<dbReference type="SFLD" id="SFLDF00027">
    <property type="entry name" value="p-type_atpase"/>
    <property type="match status" value="1"/>
</dbReference>
<keyword evidence="9" id="KW-1278">Translocase</keyword>
<dbReference type="InterPro" id="IPR059000">
    <property type="entry name" value="ATPase_P-type_domA"/>
</dbReference>
<feature type="transmembrane region" description="Helical" evidence="13">
    <location>
        <begin position="27"/>
        <end position="46"/>
    </location>
</feature>
<keyword evidence="5" id="KW-0479">Metal-binding</keyword>
<proteinExistence type="inferred from homology"/>
<dbReference type="InterPro" id="IPR018303">
    <property type="entry name" value="ATPase_P-typ_P_site"/>
</dbReference>
<evidence type="ECO:0000256" key="11">
    <source>
        <dbReference type="ARBA" id="ARBA00023136"/>
    </source>
</evidence>
<dbReference type="SFLD" id="SFLDS00003">
    <property type="entry name" value="Haloacid_Dehalogenase"/>
    <property type="match status" value="1"/>
</dbReference>
<dbReference type="Pfam" id="PF00122">
    <property type="entry name" value="E1-E2_ATPase"/>
    <property type="match status" value="1"/>
</dbReference>
<dbReference type="GO" id="GO:0005388">
    <property type="term" value="F:P-type calcium transporter activity"/>
    <property type="evidence" value="ECO:0007669"/>
    <property type="project" value="UniProtKB-EC"/>
</dbReference>
<keyword evidence="6" id="KW-0547">Nucleotide-binding</keyword>
<dbReference type="GO" id="GO:0005524">
    <property type="term" value="F:ATP binding"/>
    <property type="evidence" value="ECO:0007669"/>
    <property type="project" value="UniProtKB-KW"/>
</dbReference>
<evidence type="ECO:0000313" key="15">
    <source>
        <dbReference type="EMBL" id="HHJ80297.1"/>
    </source>
</evidence>
<evidence type="ECO:0000256" key="9">
    <source>
        <dbReference type="ARBA" id="ARBA00022967"/>
    </source>
</evidence>
<evidence type="ECO:0000256" key="3">
    <source>
        <dbReference type="ARBA" id="ARBA00022475"/>
    </source>
</evidence>
<evidence type="ECO:0000256" key="1">
    <source>
        <dbReference type="ARBA" id="ARBA00004651"/>
    </source>
</evidence>
<name>A0A832J2W0_9GAMM</name>
<dbReference type="InterPro" id="IPR044492">
    <property type="entry name" value="P_typ_ATPase_HD_dom"/>
</dbReference>
<dbReference type="PRINTS" id="PR00119">
    <property type="entry name" value="CATATPASE"/>
</dbReference>
<dbReference type="PROSITE" id="PS00154">
    <property type="entry name" value="ATPASE_E1_E2"/>
    <property type="match status" value="1"/>
</dbReference>
<comment type="caution">
    <text evidence="15">The sequence shown here is derived from an EMBL/GenBank/DDBJ whole genome shotgun (WGS) entry which is preliminary data.</text>
</comment>
<feature type="non-terminal residue" evidence="15">
    <location>
        <position position="1"/>
    </location>
</feature>
<evidence type="ECO:0000256" key="4">
    <source>
        <dbReference type="ARBA" id="ARBA00022692"/>
    </source>
</evidence>
<reference evidence="15" key="1">
    <citation type="journal article" date="2020" name="mSystems">
        <title>Genome- and Community-Level Interaction Insights into Carbon Utilization and Element Cycling Functions of Hydrothermarchaeota in Hydrothermal Sediment.</title>
        <authorList>
            <person name="Zhou Z."/>
            <person name="Liu Y."/>
            <person name="Xu W."/>
            <person name="Pan J."/>
            <person name="Luo Z.H."/>
            <person name="Li M."/>
        </authorList>
    </citation>
    <scope>NUCLEOTIDE SEQUENCE [LARGE SCALE GENOMIC DNA]</scope>
    <source>
        <strain evidence="15">HyVt-505</strain>
    </source>
</reference>
<evidence type="ECO:0000256" key="8">
    <source>
        <dbReference type="ARBA" id="ARBA00022842"/>
    </source>
</evidence>
<dbReference type="GO" id="GO:0046872">
    <property type="term" value="F:metal ion binding"/>
    <property type="evidence" value="ECO:0007669"/>
    <property type="project" value="UniProtKB-KW"/>
</dbReference>
<feature type="transmembrane region" description="Helical" evidence="13">
    <location>
        <begin position="637"/>
        <end position="660"/>
    </location>
</feature>
<feature type="transmembrane region" description="Helical" evidence="13">
    <location>
        <begin position="52"/>
        <end position="70"/>
    </location>
</feature>
<dbReference type="InterPro" id="IPR006068">
    <property type="entry name" value="ATPase_P-typ_cation-transptr_C"/>
</dbReference>
<protein>
    <submittedName>
        <fullName evidence="15">Cation-translocating P-type ATPase</fullName>
    </submittedName>
</protein>
<dbReference type="GO" id="GO:0140352">
    <property type="term" value="P:export from cell"/>
    <property type="evidence" value="ECO:0007669"/>
    <property type="project" value="UniProtKB-ARBA"/>
</dbReference>
<dbReference type="AlphaFoldDB" id="A0A832J2W0"/>
<evidence type="ECO:0000256" key="10">
    <source>
        <dbReference type="ARBA" id="ARBA00022989"/>
    </source>
</evidence>
<dbReference type="SUPFAM" id="SSF81665">
    <property type="entry name" value="Calcium ATPase, transmembrane domain M"/>
    <property type="match status" value="1"/>
</dbReference>
<feature type="transmembrane region" description="Helical" evidence="13">
    <location>
        <begin position="702"/>
        <end position="721"/>
    </location>
</feature>
<dbReference type="FunFam" id="1.20.1110.10:FF:000065">
    <property type="entry name" value="Sarcoplasmic/endoplasmic reticulum calcium ATPase 1"/>
    <property type="match status" value="1"/>
</dbReference>
<sequence>QRQSQFGRNQLDEGKGRPLWRMFADQFRDFMIMVLLAAALISGLIGDVVDTIAILVIVLLNAVIGAVQEYRAERAMAALKAMAAPLARVRRDGRIHELSAAELVPGDLVLLEAGNVVPADLRLIESASLDVNESLLTGESQGVSKHADVIDQLQLAVADASNMVFKGSQINHGRGQGVVIAIGMNTELGKIATLLQETVDNKTPLQQRLTLFGKRLALAVLAICAVIFVVGLLRGEPILLMFLTAVTLAVAAIPEALPAVISVALALGAWRMIKHQALVRNLPAVETLGSMTYICVDKTGTLTQNRMTAEAFFVEGTLSESIPETALRFSQALALSNDVDEAESGLKGDPTELALYQAAKLHGYDKQALQQQLPRIAELPFDSGRKRMSTLHQNGAEVLVFCKGAPEQLLPLCPAADQHSLLQQAEALASQGYRVLALASRNLTELPTEISVANVEVGLAFLGLVALIDPPRDEVPQAVQDCLSAGITPVMITGDHPATALAIAKRLGIAETEQQLLTGHELAELDIAQLQQRVRQLRVYARVSPEQKISIVQALQKVGEYCAMTGDGVNDAPALKRADIGVAMGEKGTDVAREASDMVLLDDNFATIAKAVREGRRIFDNIRKFIKYTMTSNSGEIWVLFLAPFLGLPIPLLPIHILWINLVTDGLPGLALAAEPAERGIMQRPPRSPNESIFAGGMWQHMLWVGLLIGTLSLAAQAWAYGSGSENWQTIVFTVLIFCQLAQVMVIRSETESLWQLGLFTNLPL</sequence>